<gene>
    <name evidence="2" type="ORF">AB9Q04_05455</name>
</gene>
<dbReference type="PANTHER" id="PTHR43233">
    <property type="entry name" value="FAMILY N-ACETYLTRANSFERASE, PUTATIVE (AFU_ORTHOLOGUE AFUA_6G03350)-RELATED"/>
    <property type="match status" value="1"/>
</dbReference>
<dbReference type="Pfam" id="PF00583">
    <property type="entry name" value="Acetyltransf_1"/>
    <property type="match status" value="1"/>
</dbReference>
<dbReference type="Gene3D" id="3.40.630.30">
    <property type="match status" value="1"/>
</dbReference>
<sequence length="135" mass="15398">MKNIVYKSDLIPAIDKVLYLYNDVGWTSYTKDKEVLEKAIKNSLKVWTVWDGDELIGLARVVGDGVSIVYIQDILILASYQGLGIGSRLLEIILDEYKLVRQILLLTDNSSKNIEFYKNNGLRNVSDYNCLAFMK</sequence>
<proteinExistence type="predicted"/>
<dbReference type="PANTHER" id="PTHR43233:SF1">
    <property type="entry name" value="FAMILY N-ACETYLTRANSFERASE, PUTATIVE (AFU_ORTHOLOGUE AFUA_6G03350)-RELATED"/>
    <property type="match status" value="1"/>
</dbReference>
<comment type="caution">
    <text evidence="2">The sequence shown here is derived from an EMBL/GenBank/DDBJ whole genome shotgun (WGS) entry which is preliminary data.</text>
</comment>
<evidence type="ECO:0000313" key="2">
    <source>
        <dbReference type="EMBL" id="MFO3717800.1"/>
    </source>
</evidence>
<organism evidence="2 3">
    <name type="scientific">Anaerococcus groningensis</name>
    <dbReference type="NCBI Taxonomy" id="3115616"/>
    <lineage>
        <taxon>Bacteria</taxon>
        <taxon>Bacillati</taxon>
        <taxon>Bacillota</taxon>
        <taxon>Tissierellia</taxon>
        <taxon>Tissierellales</taxon>
        <taxon>Peptoniphilaceae</taxon>
        <taxon>Anaerococcus</taxon>
    </lineage>
</organism>
<evidence type="ECO:0000259" key="1">
    <source>
        <dbReference type="PROSITE" id="PS51186"/>
    </source>
</evidence>
<keyword evidence="2" id="KW-0808">Transferase</keyword>
<dbReference type="RefSeq" id="WP_410024357.1">
    <property type="nucleotide sequence ID" value="NZ_JBGMEG010000009.1"/>
</dbReference>
<dbReference type="InterPro" id="IPR053144">
    <property type="entry name" value="Acetyltransferase_Butenolide"/>
</dbReference>
<name>A0ABW9N111_9FIRM</name>
<dbReference type="PROSITE" id="PS51186">
    <property type="entry name" value="GNAT"/>
    <property type="match status" value="1"/>
</dbReference>
<dbReference type="EMBL" id="JBGMEG010000009">
    <property type="protein sequence ID" value="MFO3717800.1"/>
    <property type="molecule type" value="Genomic_DNA"/>
</dbReference>
<reference evidence="2 3" key="1">
    <citation type="journal article" date="2025" name="Anaerobe">
        <title>Description of Anaerococcus kampingiae sp. nov., Anaerococcus groningensis sp. nov., Anaerococcus martiniensis sp. nov., and Anaerococcus cruorum sp. nov., isolated from human clinical specimens.</title>
        <authorList>
            <person name="Boiten K.E."/>
            <person name="Meijer J."/>
            <person name="van Wezel E.M."/>
            <person name="Veloo A.C.M."/>
        </authorList>
    </citation>
    <scope>NUCLEOTIDE SEQUENCE [LARGE SCALE GENOMIC DNA]</scope>
    <source>
        <strain evidence="2 3">ENR1011</strain>
    </source>
</reference>
<dbReference type="Proteomes" id="UP001637993">
    <property type="component" value="Unassembled WGS sequence"/>
</dbReference>
<feature type="domain" description="N-acetyltransferase" evidence="1">
    <location>
        <begin position="4"/>
        <end position="135"/>
    </location>
</feature>
<dbReference type="SUPFAM" id="SSF55729">
    <property type="entry name" value="Acyl-CoA N-acyltransferases (Nat)"/>
    <property type="match status" value="1"/>
</dbReference>
<protein>
    <submittedName>
        <fullName evidence="2">GNAT family N-acetyltransferase</fullName>
        <ecNumber evidence="2">2.3.-.-</ecNumber>
    </submittedName>
</protein>
<dbReference type="InterPro" id="IPR000182">
    <property type="entry name" value="GNAT_dom"/>
</dbReference>
<dbReference type="InterPro" id="IPR016181">
    <property type="entry name" value="Acyl_CoA_acyltransferase"/>
</dbReference>
<keyword evidence="2" id="KW-0012">Acyltransferase</keyword>
<accession>A0ABW9N111</accession>
<dbReference type="CDD" id="cd04301">
    <property type="entry name" value="NAT_SF"/>
    <property type="match status" value="1"/>
</dbReference>
<keyword evidence="3" id="KW-1185">Reference proteome</keyword>
<dbReference type="GO" id="GO:0016746">
    <property type="term" value="F:acyltransferase activity"/>
    <property type="evidence" value="ECO:0007669"/>
    <property type="project" value="UniProtKB-KW"/>
</dbReference>
<dbReference type="EC" id="2.3.-.-" evidence="2"/>
<evidence type="ECO:0000313" key="3">
    <source>
        <dbReference type="Proteomes" id="UP001637993"/>
    </source>
</evidence>